<evidence type="ECO:0000313" key="1">
    <source>
        <dbReference type="EMBL" id="QEM42029.1"/>
    </source>
</evidence>
<protein>
    <submittedName>
        <fullName evidence="1">Uncharacterized protein</fullName>
    </submittedName>
</protein>
<organism evidence="1 2">
    <name type="scientific">Pseudomonas phage vB_PaeM_PS119XW</name>
    <dbReference type="NCBI Taxonomy" id="2601632"/>
    <lineage>
        <taxon>Viruses</taxon>
        <taxon>Duplodnaviria</taxon>
        <taxon>Heunggongvirae</taxon>
        <taxon>Uroviricota</taxon>
        <taxon>Caudoviricetes</taxon>
        <taxon>Chimalliviridae</taxon>
        <taxon>Pawinskivirus</taxon>
        <taxon>Pawinskivirus PS119XW</taxon>
    </lineage>
</organism>
<dbReference type="KEGG" id="vg:77937050"/>
<dbReference type="GeneID" id="77937050"/>
<sequence>MDITFKTFESLHNKLDIYSKEVKEMKRYIIAFLIMMFTGCQPSFAERDQQITEKSCKIAVSMSRDVIKIFRNGGDQFQAMSYLNKRMGDTDNDDIRTGAIYAQVLVIDIKRNITKRFPDKDIIQAVIESCEANMGYKFAGSK</sequence>
<dbReference type="Proteomes" id="UP000322144">
    <property type="component" value="Segment"/>
</dbReference>
<dbReference type="RefSeq" id="YP_010661040.1">
    <property type="nucleotide sequence ID" value="NC_070882.1"/>
</dbReference>
<keyword evidence="2" id="KW-1185">Reference proteome</keyword>
<accession>A0A5C1K8A2</accession>
<reference evidence="1 2" key="1">
    <citation type="submission" date="2019-06" db="EMBL/GenBank/DDBJ databases">
        <title>A distant relative of Phikzvirus genus phages from a therapeutic phage collection.</title>
        <authorList>
            <person name="Hejnowicz M.S."/>
            <person name="Dabrowski K."/>
            <person name="Gawor J."/>
            <person name="Weber-Dabrowska B."/>
            <person name="Gromadka R."/>
            <person name="Lobocka M.B."/>
        </authorList>
    </citation>
    <scope>NUCLEOTIDE SEQUENCE [LARGE SCALE GENOMIC DNA]</scope>
</reference>
<name>A0A5C1K8A2_9CAUD</name>
<proteinExistence type="predicted"/>
<evidence type="ECO:0000313" key="2">
    <source>
        <dbReference type="Proteomes" id="UP000322144"/>
    </source>
</evidence>
<dbReference type="EMBL" id="MN103543">
    <property type="protein sequence ID" value="QEM42029.1"/>
    <property type="molecule type" value="Genomic_DNA"/>
</dbReference>